<reference evidence="1 2" key="1">
    <citation type="submission" date="2018-11" db="EMBL/GenBank/DDBJ databases">
        <authorList>
            <consortium name="Pathogen Informatics"/>
        </authorList>
    </citation>
    <scope>NUCLEOTIDE SEQUENCE [LARGE SCALE GENOMIC DNA]</scope>
</reference>
<evidence type="ECO:0000313" key="1">
    <source>
        <dbReference type="EMBL" id="VDN09634.1"/>
    </source>
</evidence>
<name>A0A3P7KYI4_DIBLA</name>
<dbReference type="EMBL" id="UYRU01047460">
    <property type="protein sequence ID" value="VDN09634.1"/>
    <property type="molecule type" value="Genomic_DNA"/>
</dbReference>
<dbReference type="OrthoDB" id="6288001at2759"/>
<gene>
    <name evidence="1" type="ORF">DILT_LOCUS5465</name>
</gene>
<dbReference type="Proteomes" id="UP000281553">
    <property type="component" value="Unassembled WGS sequence"/>
</dbReference>
<organism evidence="1 2">
    <name type="scientific">Dibothriocephalus latus</name>
    <name type="common">Fish tapeworm</name>
    <name type="synonym">Diphyllobothrium latum</name>
    <dbReference type="NCBI Taxonomy" id="60516"/>
    <lineage>
        <taxon>Eukaryota</taxon>
        <taxon>Metazoa</taxon>
        <taxon>Spiralia</taxon>
        <taxon>Lophotrochozoa</taxon>
        <taxon>Platyhelminthes</taxon>
        <taxon>Cestoda</taxon>
        <taxon>Eucestoda</taxon>
        <taxon>Diphyllobothriidea</taxon>
        <taxon>Diphyllobothriidae</taxon>
        <taxon>Dibothriocephalus</taxon>
    </lineage>
</organism>
<accession>A0A3P7KYI4</accession>
<keyword evidence="2" id="KW-1185">Reference proteome</keyword>
<evidence type="ECO:0000313" key="2">
    <source>
        <dbReference type="Proteomes" id="UP000281553"/>
    </source>
</evidence>
<dbReference type="AlphaFoldDB" id="A0A3P7KYI4"/>
<proteinExistence type="predicted"/>
<protein>
    <submittedName>
        <fullName evidence="1">Uncharacterized protein</fullName>
    </submittedName>
</protein>
<sequence length="150" mass="16761">MRPKAELDKYGVHFSLDKRARWEHREMLRLWHGLSTELGATLSPTAPIRTCLLSDFARLPAVEASAWLPPDEVIHMEATADDIFVPENDNQPIINPFTRLCLVGSSSLASFSGALPRLGLLLTLTEAQRQLDEKWEPSNRFFTSLCDGAG</sequence>